<reference evidence="1 2" key="1">
    <citation type="journal article" date="2009" name="Virology">
        <title>T4 phages against Escherichia coli diarrhea: potential and problems.</title>
        <authorList>
            <person name="Denou E."/>
            <person name="Bruttin A."/>
            <person name="Barretto C."/>
            <person name="Ngom-Bru C."/>
            <person name="Brussow H."/>
            <person name="Zuber S."/>
        </authorList>
    </citation>
    <scope>NUCLEOTIDE SEQUENCE</scope>
</reference>
<evidence type="ECO:0000313" key="1">
    <source>
        <dbReference type="EMBL" id="ACL78151.1"/>
    </source>
</evidence>
<dbReference type="Proteomes" id="UP000001474">
    <property type="component" value="Segment"/>
</dbReference>
<sequence>MIAIDVTPAYADRIALNDYLSK</sequence>
<keyword evidence="2" id="KW-1185">Reference proteome</keyword>
<organism evidence="1 2">
    <name type="scientific">Escherichia phage JSE</name>
    <dbReference type="NCBI Taxonomy" id="576789"/>
    <lineage>
        <taxon>Viruses</taxon>
        <taxon>Duplodnaviria</taxon>
        <taxon>Heunggongvirae</taxon>
        <taxon>Uroviricota</taxon>
        <taxon>Caudoviricetes</taxon>
        <taxon>Pantevenvirales</taxon>
        <taxon>Straboviridae</taxon>
        <taxon>Krischvirus</taxon>
        <taxon>Krischvirus jse</taxon>
    </lineage>
</organism>
<gene>
    <name evidence="1" type="ORF">EpJSE_00202</name>
</gene>
<protein>
    <submittedName>
        <fullName evidence="1">Uncharacterized protein</fullName>
    </submittedName>
</protein>
<dbReference type="RefSeq" id="YP_002922274.1">
    <property type="nucleotide sequence ID" value="NC_012740.1"/>
</dbReference>
<dbReference type="GeneID" id="7943242"/>
<name>C4MZ20_9CAUD</name>
<dbReference type="EMBL" id="EU863408">
    <property type="protein sequence ID" value="ACL78151.1"/>
    <property type="molecule type" value="Genomic_DNA"/>
</dbReference>
<proteinExistence type="predicted"/>
<accession>C4MZ20</accession>
<dbReference type="KEGG" id="vg:7943242"/>
<evidence type="ECO:0000313" key="2">
    <source>
        <dbReference type="Proteomes" id="UP000001474"/>
    </source>
</evidence>